<dbReference type="Proteomes" id="UP001218188">
    <property type="component" value="Unassembled WGS sequence"/>
</dbReference>
<organism evidence="1 2">
    <name type="scientific">Mycena alexandri</name>
    <dbReference type="NCBI Taxonomy" id="1745969"/>
    <lineage>
        <taxon>Eukaryota</taxon>
        <taxon>Fungi</taxon>
        <taxon>Dikarya</taxon>
        <taxon>Basidiomycota</taxon>
        <taxon>Agaricomycotina</taxon>
        <taxon>Agaricomycetes</taxon>
        <taxon>Agaricomycetidae</taxon>
        <taxon>Agaricales</taxon>
        <taxon>Marasmiineae</taxon>
        <taxon>Mycenaceae</taxon>
        <taxon>Mycena</taxon>
    </lineage>
</organism>
<gene>
    <name evidence="1" type="ORF">C8F04DRAFT_1314280</name>
</gene>
<evidence type="ECO:0000313" key="1">
    <source>
        <dbReference type="EMBL" id="KAJ7021440.1"/>
    </source>
</evidence>
<proteinExistence type="predicted"/>
<reference evidence="1" key="1">
    <citation type="submission" date="2023-03" db="EMBL/GenBank/DDBJ databases">
        <title>Massive genome expansion in bonnet fungi (Mycena s.s.) driven by repeated elements and novel gene families across ecological guilds.</title>
        <authorList>
            <consortium name="Lawrence Berkeley National Laboratory"/>
            <person name="Harder C.B."/>
            <person name="Miyauchi S."/>
            <person name="Viragh M."/>
            <person name="Kuo A."/>
            <person name="Thoen E."/>
            <person name="Andreopoulos B."/>
            <person name="Lu D."/>
            <person name="Skrede I."/>
            <person name="Drula E."/>
            <person name="Henrissat B."/>
            <person name="Morin E."/>
            <person name="Kohler A."/>
            <person name="Barry K."/>
            <person name="LaButti K."/>
            <person name="Morin E."/>
            <person name="Salamov A."/>
            <person name="Lipzen A."/>
            <person name="Mereny Z."/>
            <person name="Hegedus B."/>
            <person name="Baldrian P."/>
            <person name="Stursova M."/>
            <person name="Weitz H."/>
            <person name="Taylor A."/>
            <person name="Grigoriev I.V."/>
            <person name="Nagy L.G."/>
            <person name="Martin F."/>
            <person name="Kauserud H."/>
        </authorList>
    </citation>
    <scope>NUCLEOTIDE SEQUENCE</scope>
    <source>
        <strain evidence="1">CBHHK200</strain>
    </source>
</reference>
<comment type="caution">
    <text evidence="1">The sequence shown here is derived from an EMBL/GenBank/DDBJ whole genome shotgun (WGS) entry which is preliminary data.</text>
</comment>
<keyword evidence="2" id="KW-1185">Reference proteome</keyword>
<dbReference type="AlphaFoldDB" id="A0AAD6WQL2"/>
<sequence>MLLCVWRSSLLDASGAELHHAQKPTPLSECVKIIPGVVIPNLKKGDKAWLDAVRQWEHRDPANRLTPLRDGPREWYSGGMRKVTGSKCSQRKLIFDEYERLERSEAESVKLYPDAHKHISTLILAICETNKSWGVIMGHQSKHGLIPGQTLTRYN</sequence>
<protein>
    <submittedName>
        <fullName evidence="1">Uncharacterized protein</fullName>
    </submittedName>
</protein>
<evidence type="ECO:0000313" key="2">
    <source>
        <dbReference type="Proteomes" id="UP001218188"/>
    </source>
</evidence>
<accession>A0AAD6WQL2</accession>
<dbReference type="EMBL" id="JARJCM010000231">
    <property type="protein sequence ID" value="KAJ7021440.1"/>
    <property type="molecule type" value="Genomic_DNA"/>
</dbReference>
<name>A0AAD6WQL2_9AGAR</name>